<evidence type="ECO:0000313" key="1">
    <source>
        <dbReference type="EMBL" id="CAB4161127.1"/>
    </source>
</evidence>
<accession>A0A6J5NQ95</accession>
<reference evidence="1" key="1">
    <citation type="submission" date="2020-04" db="EMBL/GenBank/DDBJ databases">
        <authorList>
            <person name="Chiriac C."/>
            <person name="Salcher M."/>
            <person name="Ghai R."/>
            <person name="Kavagutti S V."/>
        </authorList>
    </citation>
    <scope>NUCLEOTIDE SEQUENCE</scope>
</reference>
<organism evidence="1">
    <name type="scientific">uncultured Caudovirales phage</name>
    <dbReference type="NCBI Taxonomy" id="2100421"/>
    <lineage>
        <taxon>Viruses</taxon>
        <taxon>Duplodnaviria</taxon>
        <taxon>Heunggongvirae</taxon>
        <taxon>Uroviricota</taxon>
        <taxon>Caudoviricetes</taxon>
        <taxon>Peduoviridae</taxon>
        <taxon>Maltschvirus</taxon>
        <taxon>Maltschvirus maltsch</taxon>
    </lineage>
</organism>
<dbReference type="InterPro" id="IPR010774">
    <property type="entry name" value="YbcO"/>
</dbReference>
<protein>
    <recommendedName>
        <fullName evidence="2">DUF1364 domain-containing protein</fullName>
    </recommendedName>
</protein>
<evidence type="ECO:0008006" key="2">
    <source>
        <dbReference type="Google" id="ProtNLM"/>
    </source>
</evidence>
<dbReference type="Pfam" id="PF07102">
    <property type="entry name" value="YbcO"/>
    <property type="match status" value="1"/>
</dbReference>
<dbReference type="EMBL" id="LR796710">
    <property type="protein sequence ID" value="CAB4161127.1"/>
    <property type="molecule type" value="Genomic_DNA"/>
</dbReference>
<name>A0A6J5NQ95_9CAUD</name>
<proteinExistence type="predicted"/>
<sequence>MVQRMDLCLTIMSKITQSAKGENCTVRIIGCCNGNPETTVMAHLNGIRYKHGTGQKVNDLHGAYCCSSCHDAIDGRVRTSYSKDELKLFHLEGVIETQLRLIEKGLL</sequence>
<dbReference type="Gene3D" id="3.30.50.20">
    <property type="entry name" value="prophage-derive protein ybcO"/>
    <property type="match status" value="1"/>
</dbReference>
<gene>
    <name evidence="1" type="ORF">UFOVP774_35</name>
</gene>